<keyword evidence="3" id="KW-1003">Cell membrane</keyword>
<evidence type="ECO:0000313" key="11">
    <source>
        <dbReference type="EMBL" id="GFQ00712.1"/>
    </source>
</evidence>
<evidence type="ECO:0000256" key="2">
    <source>
        <dbReference type="ARBA" id="ARBA00012513"/>
    </source>
</evidence>
<feature type="non-terminal residue" evidence="11">
    <location>
        <position position="298"/>
    </location>
</feature>
<dbReference type="PANTHER" id="PTHR45621">
    <property type="entry name" value="OS01G0588500 PROTEIN-RELATED"/>
    <property type="match status" value="1"/>
</dbReference>
<proteinExistence type="predicted"/>
<dbReference type="Gene3D" id="3.30.200.20">
    <property type="entry name" value="Phosphorylase Kinase, domain 1"/>
    <property type="match status" value="1"/>
</dbReference>
<evidence type="ECO:0000256" key="3">
    <source>
        <dbReference type="ARBA" id="ARBA00022475"/>
    </source>
</evidence>
<dbReference type="PROSITE" id="PS00108">
    <property type="entry name" value="PROTEIN_KINASE_ST"/>
    <property type="match status" value="1"/>
</dbReference>
<dbReference type="InterPro" id="IPR008271">
    <property type="entry name" value="Ser/Thr_kinase_AS"/>
</dbReference>
<comment type="subcellular location">
    <subcellularLocation>
        <location evidence="1">Cell membrane</location>
    </subcellularLocation>
</comment>
<evidence type="ECO:0000256" key="1">
    <source>
        <dbReference type="ARBA" id="ARBA00004236"/>
    </source>
</evidence>
<comment type="catalytic activity">
    <reaction evidence="8">
        <text>L-threonyl-[protein] + ATP = O-phospho-L-threonyl-[protein] + ADP + H(+)</text>
        <dbReference type="Rhea" id="RHEA:46608"/>
        <dbReference type="Rhea" id="RHEA-COMP:11060"/>
        <dbReference type="Rhea" id="RHEA-COMP:11605"/>
        <dbReference type="ChEBI" id="CHEBI:15378"/>
        <dbReference type="ChEBI" id="CHEBI:30013"/>
        <dbReference type="ChEBI" id="CHEBI:30616"/>
        <dbReference type="ChEBI" id="CHEBI:61977"/>
        <dbReference type="ChEBI" id="CHEBI:456216"/>
        <dbReference type="EC" id="2.7.11.1"/>
    </reaction>
</comment>
<dbReference type="GO" id="GO:0005524">
    <property type="term" value="F:ATP binding"/>
    <property type="evidence" value="ECO:0007669"/>
    <property type="project" value="UniProtKB-KW"/>
</dbReference>
<sequence>VRPIEFKELKKATQNFRPDLILGEGGFGPVYKGWIDEQTLIASKPGYGMPVAVKIWDRENKHGHEEVLKEIHYLSQLHHPNLIKLVGYCFEQDNMILVHEFMPKGSLDNHLFGRHQTLSWATRIKVAIDAARALSFLHGKDKPVIHRDFKTANMLLDGEYNAKLYDFGLARDMTDDTTRVIGTYVMGTSGYAAPEYVATGFLTTKCDVYSFGVVVLELLSGRRAIDRNRVGNEQYLTDWAKPYLRNKRQVSRVMDTRLEGQYSSKKVYAVANIALQCLSPDPKQRPRMDEVLVALERL</sequence>
<dbReference type="InterPro" id="IPR000719">
    <property type="entry name" value="Prot_kinase_dom"/>
</dbReference>
<dbReference type="AlphaFoldDB" id="A0A830D2W1"/>
<dbReference type="EMBL" id="BMAC01000641">
    <property type="protein sequence ID" value="GFQ00712.1"/>
    <property type="molecule type" value="Genomic_DNA"/>
</dbReference>
<keyword evidence="6 11" id="KW-0418">Kinase</keyword>
<dbReference type="PIRSF" id="PIRSF000654">
    <property type="entry name" value="Integrin-linked_kinase"/>
    <property type="match status" value="1"/>
</dbReference>
<evidence type="ECO:0000256" key="9">
    <source>
        <dbReference type="ARBA" id="ARBA00048679"/>
    </source>
</evidence>
<feature type="domain" description="Protein kinase" evidence="10">
    <location>
        <begin position="16"/>
        <end position="298"/>
    </location>
</feature>
<evidence type="ECO:0000256" key="4">
    <source>
        <dbReference type="ARBA" id="ARBA00022679"/>
    </source>
</evidence>
<comment type="caution">
    <text evidence="11">The sequence shown here is derived from an EMBL/GenBank/DDBJ whole genome shotgun (WGS) entry which is preliminary data.</text>
</comment>
<evidence type="ECO:0000259" key="10">
    <source>
        <dbReference type="PROSITE" id="PS50011"/>
    </source>
</evidence>
<keyword evidence="4" id="KW-0808">Transferase</keyword>
<keyword evidence="3" id="KW-0472">Membrane</keyword>
<dbReference type="PROSITE" id="PS50011">
    <property type="entry name" value="PROTEIN_KINASE_DOM"/>
    <property type="match status" value="1"/>
</dbReference>
<dbReference type="Proteomes" id="UP000653305">
    <property type="component" value="Unassembled WGS sequence"/>
</dbReference>
<evidence type="ECO:0000313" key="12">
    <source>
        <dbReference type="Proteomes" id="UP000653305"/>
    </source>
</evidence>
<dbReference type="InterPro" id="IPR011009">
    <property type="entry name" value="Kinase-like_dom_sf"/>
</dbReference>
<accession>A0A830D2W1</accession>
<evidence type="ECO:0000256" key="6">
    <source>
        <dbReference type="ARBA" id="ARBA00022777"/>
    </source>
</evidence>
<keyword evidence="5" id="KW-0547">Nucleotide-binding</keyword>
<dbReference type="FunFam" id="1.10.510.10:FF:000095">
    <property type="entry name" value="protein STRUBBELIG-RECEPTOR FAMILY 8"/>
    <property type="match status" value="1"/>
</dbReference>
<dbReference type="InterPro" id="IPR050823">
    <property type="entry name" value="Plant_Ser_Thr_Prot_Kinase"/>
</dbReference>
<keyword evidence="7" id="KW-0067">ATP-binding</keyword>
<name>A0A830D2W1_9LAMI</name>
<dbReference type="Gene3D" id="1.10.510.10">
    <property type="entry name" value="Transferase(Phosphotransferase) domain 1"/>
    <property type="match status" value="1"/>
</dbReference>
<keyword evidence="12" id="KW-1185">Reference proteome</keyword>
<dbReference type="InterPro" id="IPR001245">
    <property type="entry name" value="Ser-Thr/Tyr_kinase_cat_dom"/>
</dbReference>
<dbReference type="GO" id="GO:0004674">
    <property type="term" value="F:protein serine/threonine kinase activity"/>
    <property type="evidence" value="ECO:0007669"/>
    <property type="project" value="UniProtKB-EC"/>
</dbReference>
<dbReference type="GO" id="GO:0005886">
    <property type="term" value="C:plasma membrane"/>
    <property type="evidence" value="ECO:0007669"/>
    <property type="project" value="UniProtKB-SubCell"/>
</dbReference>
<organism evidence="11 12">
    <name type="scientific">Phtheirospermum japonicum</name>
    <dbReference type="NCBI Taxonomy" id="374723"/>
    <lineage>
        <taxon>Eukaryota</taxon>
        <taxon>Viridiplantae</taxon>
        <taxon>Streptophyta</taxon>
        <taxon>Embryophyta</taxon>
        <taxon>Tracheophyta</taxon>
        <taxon>Spermatophyta</taxon>
        <taxon>Magnoliopsida</taxon>
        <taxon>eudicotyledons</taxon>
        <taxon>Gunneridae</taxon>
        <taxon>Pentapetalae</taxon>
        <taxon>asterids</taxon>
        <taxon>lamiids</taxon>
        <taxon>Lamiales</taxon>
        <taxon>Orobanchaceae</taxon>
        <taxon>Orobanchaceae incertae sedis</taxon>
        <taxon>Phtheirospermum</taxon>
    </lineage>
</organism>
<reference evidence="11" key="1">
    <citation type="submission" date="2020-07" db="EMBL/GenBank/DDBJ databases">
        <title>Ethylene signaling mediates host invasion by parasitic plants.</title>
        <authorList>
            <person name="Yoshida S."/>
        </authorList>
    </citation>
    <scope>NUCLEOTIDE SEQUENCE</scope>
    <source>
        <strain evidence="11">Okayama</strain>
    </source>
</reference>
<evidence type="ECO:0000256" key="7">
    <source>
        <dbReference type="ARBA" id="ARBA00022840"/>
    </source>
</evidence>
<dbReference type="SUPFAM" id="SSF56112">
    <property type="entry name" value="Protein kinase-like (PK-like)"/>
    <property type="match status" value="1"/>
</dbReference>
<dbReference type="Pfam" id="PF07714">
    <property type="entry name" value="PK_Tyr_Ser-Thr"/>
    <property type="match status" value="1"/>
</dbReference>
<gene>
    <name evidence="11" type="ORF">PHJA_002215100</name>
</gene>
<evidence type="ECO:0000256" key="5">
    <source>
        <dbReference type="ARBA" id="ARBA00022741"/>
    </source>
</evidence>
<evidence type="ECO:0000256" key="8">
    <source>
        <dbReference type="ARBA" id="ARBA00047899"/>
    </source>
</evidence>
<dbReference type="OrthoDB" id="903870at2759"/>
<comment type="catalytic activity">
    <reaction evidence="9">
        <text>L-seryl-[protein] + ATP = O-phospho-L-seryl-[protein] + ADP + H(+)</text>
        <dbReference type="Rhea" id="RHEA:17989"/>
        <dbReference type="Rhea" id="RHEA-COMP:9863"/>
        <dbReference type="Rhea" id="RHEA-COMP:11604"/>
        <dbReference type="ChEBI" id="CHEBI:15378"/>
        <dbReference type="ChEBI" id="CHEBI:29999"/>
        <dbReference type="ChEBI" id="CHEBI:30616"/>
        <dbReference type="ChEBI" id="CHEBI:83421"/>
        <dbReference type="ChEBI" id="CHEBI:456216"/>
        <dbReference type="EC" id="2.7.11.1"/>
    </reaction>
</comment>
<protein>
    <recommendedName>
        <fullName evidence="2">non-specific serine/threonine protein kinase</fullName>
        <ecNumber evidence="2">2.7.11.1</ecNumber>
    </recommendedName>
</protein>
<dbReference type="FunFam" id="3.30.200.20:FF:000228">
    <property type="entry name" value="Serine/threonine-protein kinase BIK1"/>
    <property type="match status" value="1"/>
</dbReference>
<dbReference type="EC" id="2.7.11.1" evidence="2"/>